<evidence type="ECO:0007829" key="12">
    <source>
        <dbReference type="PDB" id="5XF9"/>
    </source>
</evidence>
<keyword evidence="5 7" id="KW-0560">Oxidoreductase</keyword>
<evidence type="ECO:0000256" key="5">
    <source>
        <dbReference type="ARBA" id="ARBA00023002"/>
    </source>
</evidence>
<reference evidence="9" key="1">
    <citation type="submission" date="2014-08" db="EMBL/GenBank/DDBJ databases">
        <title>Structural insight into the NAD+-reducing [NiFe]-hydrogenase.</title>
        <authorList>
            <person name="Shomura Y."/>
            <person name="Higuchi Y."/>
        </authorList>
    </citation>
    <scope>NUCLEOTIDE SEQUENCE</scope>
    <source>
        <strain evidence="9">TH-1</strain>
    </source>
</reference>
<dbReference type="RefSeq" id="WP_119335401.1">
    <property type="nucleotide sequence ID" value="NZ_AP018558.1"/>
</dbReference>
<feature type="binding site" evidence="6 12">
    <location>
        <position position="416"/>
    </location>
    <ligand>
        <name>Mg(2+)</name>
        <dbReference type="ChEBI" id="CHEBI:18420"/>
    </ligand>
</feature>
<protein>
    <submittedName>
        <fullName evidence="8">HoxH</fullName>
    </submittedName>
    <submittedName>
        <fullName evidence="9 10">NAD-reducing hydrogenase</fullName>
    </submittedName>
</protein>
<feature type="binding site" evidence="6">
    <location>
        <position position="462"/>
    </location>
    <ligand>
        <name>Ni(2+)</name>
        <dbReference type="ChEBI" id="CHEBI:49786"/>
    </ligand>
</feature>
<dbReference type="InterPro" id="IPR018194">
    <property type="entry name" value="Ni-dep_hyd_lsu_Ni_BS"/>
</dbReference>
<keyword evidence="4 6" id="KW-0479">Metal-binding</keyword>
<evidence type="ECO:0000256" key="2">
    <source>
        <dbReference type="ARBA" id="ARBA00009292"/>
    </source>
</evidence>
<keyword evidence="6" id="KW-0460">Magnesium</keyword>
<feature type="disulfide bond" evidence="12">
    <location>
        <begin position="83"/>
        <end position="462"/>
    </location>
</feature>
<reference evidence="10 11" key="4">
    <citation type="submission" date="2018-04" db="EMBL/GenBank/DDBJ databases">
        <title>Complete genome sequence of Hydrogenophilus thermoluteolus TH-1.</title>
        <authorList>
            <person name="Arai H."/>
        </authorList>
    </citation>
    <scope>NUCLEOTIDE SEQUENCE [LARGE SCALE GENOMIC DNA]</scope>
    <source>
        <strain evidence="10 11">TH-1</strain>
    </source>
</reference>
<comment type="cofactor">
    <cofactor evidence="6">
        <name>Fe cation</name>
        <dbReference type="ChEBI" id="CHEBI:24875"/>
    </cofactor>
</comment>
<feature type="binding site" evidence="6">
    <location>
        <position position="465"/>
    </location>
    <ligand>
        <name>Fe cation</name>
        <dbReference type="ChEBI" id="CHEBI:24875"/>
    </ligand>
</feature>
<dbReference type="EMBL" id="MF153396">
    <property type="protein sequence ID" value="AST15078.1"/>
    <property type="molecule type" value="Genomic_DNA"/>
</dbReference>
<sequence>MTQHAPQAVSPRPSLPANATRRVAIDPLSRVEGHGKVTIWLDDDGQVVEARLHIVEFRGFEAFIVGRPYWEAPVVVQRLCGICPVSHHLAAAKALDRLVGVTQLPPTAEKMRRLMHYGQVLQSHALHFFYLAAPDLLLGFSADPAQRNVFGLAAQKRELARQGILVRQFGQECIEATAGKRIHGTSAVPGGIHKNLSRRERMALLSRAPEIRSWCEAAVALIERLFTEHAPFFAQFGSFQTKTFSLVAADGSLDLYDGTFRVKEANGAILIDHYDPNDYDQLLVEAVRPWSYMKFPYLKAYGEPDGFYRVGPSARLINCDRLTTARAEAARQRFLTFDQGTVAHSTLGYHWARLIEMLHCAELIEALLTDADLEGGELRARGQRQHRGVGVIEAPRGTLIHHYEVGDDDLITYCNLIVSTTHNNAVMNQAVTTAAKAFLSGVTLTEALLNHIEVAVRAFDPCLSCATHALGQMPLVVSLHHKDVPTPIDMLVRHSDGTIERPTAAPALGTKGT</sequence>
<feature type="binding site" evidence="6 12">
    <location>
        <position position="61"/>
    </location>
    <ligand>
        <name>Mg(2+)</name>
        <dbReference type="ChEBI" id="CHEBI:18420"/>
    </ligand>
</feature>
<comment type="cofactor">
    <cofactor evidence="1 6">
        <name>Ni(2+)</name>
        <dbReference type="ChEBI" id="CHEBI:49786"/>
    </cofactor>
</comment>
<dbReference type="SUPFAM" id="SSF56762">
    <property type="entry name" value="HydB/Nqo4-like"/>
    <property type="match status" value="1"/>
</dbReference>
<reference evidence="8" key="2">
    <citation type="journal article" date="2017" name="Biochim. Biophys. Acta">
        <title>Enzymatic and spectroscopic properties of a thermostable [NiFe]hydrogenase performing H2-driven NAD+-reduction in the presence of O2.</title>
        <authorList>
            <person name="Preissler J."/>
            <person name="Wahlefeld S."/>
            <person name="Lorent C."/>
            <person name="Teutloff C."/>
            <person name="Horch M."/>
            <person name="Lauterbach L."/>
            <person name="Cramer S.P."/>
            <person name="Zebger I."/>
            <person name="Lenz O."/>
        </authorList>
    </citation>
    <scope>NUCLEOTIDE SEQUENCE</scope>
    <source>
        <strain evidence="8">TH-1</strain>
    </source>
</reference>
<dbReference type="GO" id="GO:0008901">
    <property type="term" value="F:ferredoxin hydrogenase activity"/>
    <property type="evidence" value="ECO:0007669"/>
    <property type="project" value="InterPro"/>
</dbReference>
<comment type="similarity">
    <text evidence="2 7">Belongs to the [NiFe]/[NiFeSe] hydrogenase large subunit family.</text>
</comment>
<organism evidence="9">
    <name type="scientific">Hydrogenophilus thermoluteolus</name>
    <name type="common">Pseudomonas hydrogenothermophila</name>
    <dbReference type="NCBI Taxonomy" id="297"/>
    <lineage>
        <taxon>Bacteria</taxon>
        <taxon>Pseudomonadati</taxon>
        <taxon>Pseudomonadota</taxon>
        <taxon>Hydrogenophilia</taxon>
        <taxon>Hydrogenophilales</taxon>
        <taxon>Hydrogenophilaceae</taxon>
        <taxon>Hydrogenophilus</taxon>
    </lineage>
</organism>
<dbReference type="EMBL" id="AP018558">
    <property type="protein sequence ID" value="BBD77685.1"/>
    <property type="molecule type" value="Genomic_DNA"/>
</dbReference>
<dbReference type="Gene3D" id="1.10.645.10">
    <property type="entry name" value="Cytochrome-c3 Hydrogenase, chain B"/>
    <property type="match status" value="1"/>
</dbReference>
<name>A0A077LAI5_HYDTE</name>
<keyword evidence="3 6" id="KW-0533">Nickel</keyword>
<dbReference type="AlphaFoldDB" id="A0A077LAI5"/>
<reference evidence="12 13" key="3">
    <citation type="journal article" date="2017" name="Science">
        <title>Structural basis of the redox switches in the NAD&lt;sup&gt;+&lt;/sup&gt;-reducing soluble [NiFe]-hydrogenase.</title>
        <authorList>
            <person name="Shomura Y."/>
            <person name="Taketa M."/>
            <person name="Nakashima H."/>
            <person name="Tai H."/>
            <person name="Nakagawa H."/>
            <person name="Ikeda Y."/>
            <person name="Ishii M."/>
            <person name="Igarashi Y."/>
            <person name="Nishihara H."/>
            <person name="Yoon K.S."/>
            <person name="Ogo S."/>
            <person name="Hirota S."/>
            <person name="Higuchi Y."/>
        </authorList>
    </citation>
    <scope>X-RAY CRYSTALLOGRAPHY (2.58 ANGSTROMS) OF 1-468 IN COMPLEX WITH MG(2+)</scope>
    <scope>DISULFIDE BONDS</scope>
</reference>
<evidence type="ECO:0000256" key="6">
    <source>
        <dbReference type="PIRSR" id="PIRSR601501-1"/>
    </source>
</evidence>
<dbReference type="SMR" id="A0A077LAI5"/>
<dbReference type="GO" id="GO:0016151">
    <property type="term" value="F:nickel cation binding"/>
    <property type="evidence" value="ECO:0007669"/>
    <property type="project" value="InterPro"/>
</dbReference>
<feature type="binding site" evidence="6">
    <location>
        <position position="83"/>
    </location>
    <ligand>
        <name>Ni(2+)</name>
        <dbReference type="ChEBI" id="CHEBI:49786"/>
    </ligand>
</feature>
<keyword evidence="6" id="KW-0408">Iron</keyword>
<evidence type="ECO:0000256" key="3">
    <source>
        <dbReference type="ARBA" id="ARBA00022596"/>
    </source>
</evidence>
<dbReference type="OrthoDB" id="9761717at2"/>
<dbReference type="PDB" id="5XFA">
    <property type="method" value="X-ray"/>
    <property type="resolution" value="2.70 A"/>
    <property type="chains" value="D/H=1-468"/>
</dbReference>
<dbReference type="Proteomes" id="UP000262004">
    <property type="component" value="Chromosome"/>
</dbReference>
<evidence type="ECO:0000256" key="7">
    <source>
        <dbReference type="RuleBase" id="RU003896"/>
    </source>
</evidence>
<evidence type="ECO:0000256" key="4">
    <source>
        <dbReference type="ARBA" id="ARBA00022723"/>
    </source>
</evidence>
<proteinExistence type="evidence at protein level"/>
<evidence type="ECO:0000313" key="8">
    <source>
        <dbReference type="EMBL" id="AST15078.1"/>
    </source>
</evidence>
<dbReference type="PDBsum" id="5XF9"/>
<dbReference type="PROSITE" id="PS00507">
    <property type="entry name" value="NI_HGENASE_L_1"/>
    <property type="match status" value="1"/>
</dbReference>
<evidence type="ECO:0000313" key="10">
    <source>
        <dbReference type="EMBL" id="BBD77685.1"/>
    </source>
</evidence>
<evidence type="ECO:0000313" key="9">
    <source>
        <dbReference type="EMBL" id="BAP40018.1"/>
    </source>
</evidence>
<feature type="binding site" evidence="6">
    <location>
        <position position="80"/>
    </location>
    <ligand>
        <name>Ni(2+)</name>
        <dbReference type="ChEBI" id="CHEBI:49786"/>
    </ligand>
</feature>
<dbReference type="InterPro" id="IPR029014">
    <property type="entry name" value="NiFe-Hase_large"/>
</dbReference>
<dbReference type="PANTHER" id="PTHR43600">
    <property type="entry name" value="COENZYME F420 HYDROGENASE, SUBUNIT ALPHA"/>
    <property type="match status" value="1"/>
</dbReference>
<dbReference type="InterPro" id="IPR001501">
    <property type="entry name" value="Ni-dep_hyd_lsu"/>
</dbReference>
<keyword evidence="12 13" id="KW-0002">3D-structure</keyword>
<feature type="binding site" evidence="6">
    <location>
        <position position="83"/>
    </location>
    <ligand>
        <name>Fe cation</name>
        <dbReference type="ChEBI" id="CHEBI:24875"/>
    </ligand>
</feature>
<dbReference type="PDB" id="5XF9">
    <property type="method" value="X-ray"/>
    <property type="resolution" value="2.58 A"/>
    <property type="chains" value="D/H=1-468"/>
</dbReference>
<feature type="binding site" evidence="13">
    <location>
        <position position="285"/>
    </location>
    <ligand>
        <name>Mg(2+)</name>
        <dbReference type="ChEBI" id="CHEBI:18420"/>
    </ligand>
</feature>
<dbReference type="PDBsum" id="5XFA"/>
<dbReference type="EMBL" id="AB985774">
    <property type="protein sequence ID" value="BAP40018.1"/>
    <property type="molecule type" value="Genomic_DNA"/>
</dbReference>
<feature type="binding site" evidence="6 12">
    <location>
        <position position="468"/>
    </location>
    <ligand>
        <name>Mg(2+)</name>
        <dbReference type="ChEBI" id="CHEBI:18420"/>
    </ligand>
</feature>
<evidence type="ECO:0007829" key="13">
    <source>
        <dbReference type="PDB" id="5XFA"/>
    </source>
</evidence>
<evidence type="ECO:0000313" key="11">
    <source>
        <dbReference type="Proteomes" id="UP000262004"/>
    </source>
</evidence>
<evidence type="ECO:0000256" key="1">
    <source>
        <dbReference type="ARBA" id="ARBA00001967"/>
    </source>
</evidence>
<accession>A0A077LAI5</accession>
<dbReference type="Pfam" id="PF00374">
    <property type="entry name" value="NiFeSe_Hases"/>
    <property type="match status" value="2"/>
</dbReference>
<gene>
    <name evidence="9" type="primary">hoxH</name>
    <name evidence="10" type="ORF">HPTL_1423</name>
</gene>
<dbReference type="KEGG" id="htl:HPTL_1423"/>
<dbReference type="PANTHER" id="PTHR43600:SF2">
    <property type="entry name" value="F420-NON-REDUCING HYDROGENASE VHU SUBUNIT A"/>
    <property type="match status" value="1"/>
</dbReference>
<dbReference type="PROSITE" id="PS00508">
    <property type="entry name" value="NI_HGENASE_L_2"/>
    <property type="match status" value="1"/>
</dbReference>
<keyword evidence="11" id="KW-1185">Reference proteome</keyword>